<dbReference type="Pfam" id="PF04545">
    <property type="entry name" value="Sigma70_r4"/>
    <property type="match status" value="1"/>
</dbReference>
<dbReference type="InterPro" id="IPR007630">
    <property type="entry name" value="RNA_pol_sigma70_r4"/>
</dbReference>
<dbReference type="Proteomes" id="UP001501196">
    <property type="component" value="Unassembled WGS sequence"/>
</dbReference>
<dbReference type="InterPro" id="IPR036388">
    <property type="entry name" value="WH-like_DNA-bd_sf"/>
</dbReference>
<comment type="similarity">
    <text evidence="1">Belongs to the sigma-70 factor family. ECF subfamily.</text>
</comment>
<keyword evidence="5" id="KW-0804">Transcription</keyword>
<keyword evidence="10" id="KW-1185">Reference proteome</keyword>
<feature type="domain" description="RNA polymerase sigma-70 region 2" evidence="7">
    <location>
        <begin position="62"/>
        <end position="127"/>
    </location>
</feature>
<dbReference type="NCBIfam" id="TIGR02937">
    <property type="entry name" value="sigma70-ECF"/>
    <property type="match status" value="1"/>
</dbReference>
<evidence type="ECO:0000256" key="6">
    <source>
        <dbReference type="SAM" id="MobiDB-lite"/>
    </source>
</evidence>
<dbReference type="InterPro" id="IPR007627">
    <property type="entry name" value="RNA_pol_sigma70_r2"/>
</dbReference>
<dbReference type="PANTHER" id="PTHR43133:SF8">
    <property type="entry name" value="RNA POLYMERASE SIGMA FACTOR HI_1459-RELATED"/>
    <property type="match status" value="1"/>
</dbReference>
<evidence type="ECO:0000256" key="2">
    <source>
        <dbReference type="ARBA" id="ARBA00023015"/>
    </source>
</evidence>
<evidence type="ECO:0000256" key="3">
    <source>
        <dbReference type="ARBA" id="ARBA00023082"/>
    </source>
</evidence>
<dbReference type="InterPro" id="IPR013325">
    <property type="entry name" value="RNA_pol_sigma_r2"/>
</dbReference>
<dbReference type="InterPro" id="IPR014284">
    <property type="entry name" value="RNA_pol_sigma-70_dom"/>
</dbReference>
<dbReference type="EMBL" id="BAAAPW010000002">
    <property type="protein sequence ID" value="GAA2032609.1"/>
    <property type="molecule type" value="Genomic_DNA"/>
</dbReference>
<name>A0ABN2UAW7_9MICO</name>
<dbReference type="InterPro" id="IPR039425">
    <property type="entry name" value="RNA_pol_sigma-70-like"/>
</dbReference>
<dbReference type="Gene3D" id="1.10.10.10">
    <property type="entry name" value="Winged helix-like DNA-binding domain superfamily/Winged helix DNA-binding domain"/>
    <property type="match status" value="1"/>
</dbReference>
<feature type="domain" description="RNA polymerase sigma-70 region 4" evidence="8">
    <location>
        <begin position="161"/>
        <end position="209"/>
    </location>
</feature>
<evidence type="ECO:0000313" key="10">
    <source>
        <dbReference type="Proteomes" id="UP001501196"/>
    </source>
</evidence>
<evidence type="ECO:0000259" key="8">
    <source>
        <dbReference type="Pfam" id="PF04545"/>
    </source>
</evidence>
<protein>
    <submittedName>
        <fullName evidence="9">Sigma-70 family RNA polymerase sigma factor</fullName>
    </submittedName>
</protein>
<dbReference type="SUPFAM" id="SSF88659">
    <property type="entry name" value="Sigma3 and sigma4 domains of RNA polymerase sigma factors"/>
    <property type="match status" value="1"/>
</dbReference>
<evidence type="ECO:0000259" key="7">
    <source>
        <dbReference type="Pfam" id="PF04542"/>
    </source>
</evidence>
<keyword evidence="3" id="KW-0731">Sigma factor</keyword>
<feature type="compositionally biased region" description="Basic and acidic residues" evidence="6">
    <location>
        <begin position="125"/>
        <end position="143"/>
    </location>
</feature>
<dbReference type="SUPFAM" id="SSF88946">
    <property type="entry name" value="Sigma2 domain of RNA polymerase sigma factors"/>
    <property type="match status" value="1"/>
</dbReference>
<evidence type="ECO:0000256" key="1">
    <source>
        <dbReference type="ARBA" id="ARBA00010641"/>
    </source>
</evidence>
<dbReference type="Gene3D" id="1.10.1740.10">
    <property type="match status" value="1"/>
</dbReference>
<dbReference type="PANTHER" id="PTHR43133">
    <property type="entry name" value="RNA POLYMERASE ECF-TYPE SIGMA FACTO"/>
    <property type="match status" value="1"/>
</dbReference>
<reference evidence="9 10" key="1">
    <citation type="journal article" date="2019" name="Int. J. Syst. Evol. Microbiol.">
        <title>The Global Catalogue of Microorganisms (GCM) 10K type strain sequencing project: providing services to taxonomists for standard genome sequencing and annotation.</title>
        <authorList>
            <consortium name="The Broad Institute Genomics Platform"/>
            <consortium name="The Broad Institute Genome Sequencing Center for Infectious Disease"/>
            <person name="Wu L."/>
            <person name="Ma J."/>
        </authorList>
    </citation>
    <scope>NUCLEOTIDE SEQUENCE [LARGE SCALE GENOMIC DNA]</scope>
    <source>
        <strain evidence="9 10">JCM 15672</strain>
    </source>
</reference>
<dbReference type="InterPro" id="IPR013324">
    <property type="entry name" value="RNA_pol_sigma_r3/r4-like"/>
</dbReference>
<gene>
    <name evidence="9" type="ORF">GCM10009819_15830</name>
</gene>
<keyword evidence="4" id="KW-0238">DNA-binding</keyword>
<comment type="caution">
    <text evidence="9">The sequence shown here is derived from an EMBL/GenBank/DDBJ whole genome shotgun (WGS) entry which is preliminary data.</text>
</comment>
<proteinExistence type="inferred from homology"/>
<evidence type="ECO:0000256" key="5">
    <source>
        <dbReference type="ARBA" id="ARBA00023163"/>
    </source>
</evidence>
<dbReference type="Pfam" id="PF04542">
    <property type="entry name" value="Sigma70_r2"/>
    <property type="match status" value="1"/>
</dbReference>
<dbReference type="CDD" id="cd06171">
    <property type="entry name" value="Sigma70_r4"/>
    <property type="match status" value="1"/>
</dbReference>
<feature type="region of interest" description="Disordered" evidence="6">
    <location>
        <begin position="125"/>
        <end position="145"/>
    </location>
</feature>
<evidence type="ECO:0000313" key="9">
    <source>
        <dbReference type="EMBL" id="GAA2032609.1"/>
    </source>
</evidence>
<accession>A0ABN2UAW7</accession>
<keyword evidence="2" id="KW-0805">Transcription regulation</keyword>
<sequence length="227" mass="25206">MPADRRLTYTRRVADPDGALASPSLRTERASRAPATPLAGEFGTILLAAQAGARWANTRIWNEYAPAVAAFLRARGSREPDDLTSEVFLTVFDRLSTFSGDEGDFRAFVFTIAYRRLTDELRRRGRRGESEEWHDELDDRRAPSAEQEAIARIGDAAARRLLDGLSPDQRDVMVLRVVADLTLEQAAAVLGKRTGAVKALQRRALETLRRRLANGRIPRGTFDDGGE</sequence>
<evidence type="ECO:0000256" key="4">
    <source>
        <dbReference type="ARBA" id="ARBA00023125"/>
    </source>
</evidence>
<organism evidence="9 10">
    <name type="scientific">Agromyces tropicus</name>
    <dbReference type="NCBI Taxonomy" id="555371"/>
    <lineage>
        <taxon>Bacteria</taxon>
        <taxon>Bacillati</taxon>
        <taxon>Actinomycetota</taxon>
        <taxon>Actinomycetes</taxon>
        <taxon>Micrococcales</taxon>
        <taxon>Microbacteriaceae</taxon>
        <taxon>Agromyces</taxon>
    </lineage>
</organism>